<evidence type="ECO:0000313" key="2">
    <source>
        <dbReference type="EMBL" id="KAK7070544.1"/>
    </source>
</evidence>
<dbReference type="Proteomes" id="UP001381693">
    <property type="component" value="Unassembled WGS sequence"/>
</dbReference>
<feature type="region of interest" description="Disordered" evidence="1">
    <location>
        <begin position="31"/>
        <end position="127"/>
    </location>
</feature>
<organism evidence="2 3">
    <name type="scientific">Halocaridina rubra</name>
    <name type="common">Hawaiian red shrimp</name>
    <dbReference type="NCBI Taxonomy" id="373956"/>
    <lineage>
        <taxon>Eukaryota</taxon>
        <taxon>Metazoa</taxon>
        <taxon>Ecdysozoa</taxon>
        <taxon>Arthropoda</taxon>
        <taxon>Crustacea</taxon>
        <taxon>Multicrustacea</taxon>
        <taxon>Malacostraca</taxon>
        <taxon>Eumalacostraca</taxon>
        <taxon>Eucarida</taxon>
        <taxon>Decapoda</taxon>
        <taxon>Pleocyemata</taxon>
        <taxon>Caridea</taxon>
        <taxon>Atyoidea</taxon>
        <taxon>Atyidae</taxon>
        <taxon>Halocaridina</taxon>
    </lineage>
</organism>
<sequence>MTIVYIKIFTATRRRLRERAKASKLNQIPYTGKARVSREEDSAVSENGGQNGYHESCKKKLVSKKKKKKRKMAAATAESSNAGHASLVPPPIAETSVTENDVSNTKEDTSPVEEEKREGDAIRKFVT</sequence>
<evidence type="ECO:0000256" key="1">
    <source>
        <dbReference type="SAM" id="MobiDB-lite"/>
    </source>
</evidence>
<dbReference type="AlphaFoldDB" id="A0AAN8X0B9"/>
<dbReference type="EMBL" id="JAXCGZ010015316">
    <property type="protein sequence ID" value="KAK7070544.1"/>
    <property type="molecule type" value="Genomic_DNA"/>
</dbReference>
<feature type="compositionally biased region" description="Basic residues" evidence="1">
    <location>
        <begin position="57"/>
        <end position="72"/>
    </location>
</feature>
<evidence type="ECO:0000313" key="3">
    <source>
        <dbReference type="Proteomes" id="UP001381693"/>
    </source>
</evidence>
<accession>A0AAN8X0B9</accession>
<feature type="compositionally biased region" description="Basic and acidic residues" evidence="1">
    <location>
        <begin position="104"/>
        <end position="127"/>
    </location>
</feature>
<name>A0AAN8X0B9_HALRR</name>
<gene>
    <name evidence="2" type="ORF">SK128_018207</name>
</gene>
<comment type="caution">
    <text evidence="2">The sequence shown here is derived from an EMBL/GenBank/DDBJ whole genome shotgun (WGS) entry which is preliminary data.</text>
</comment>
<proteinExistence type="predicted"/>
<protein>
    <submittedName>
        <fullName evidence="2">Uncharacterized protein</fullName>
    </submittedName>
</protein>
<keyword evidence="3" id="KW-1185">Reference proteome</keyword>
<reference evidence="2 3" key="1">
    <citation type="submission" date="2023-11" db="EMBL/GenBank/DDBJ databases">
        <title>Halocaridina rubra genome assembly.</title>
        <authorList>
            <person name="Smith C."/>
        </authorList>
    </citation>
    <scope>NUCLEOTIDE SEQUENCE [LARGE SCALE GENOMIC DNA]</scope>
    <source>
        <strain evidence="2">EP-1</strain>
        <tissue evidence="2">Whole</tissue>
    </source>
</reference>